<sequence length="171" mass="16415">SPEACSEGGPVSAALGVSVASVVASVVAASIEAVGSVGASTVVVSPRMSLKKPSPEACSEGGPVSAALGVSVASVVASAVAASTEAVGSVGASTVVVSPRMSLTMQSPDISSELAGLWLVVAALVASVAAASEGGASVEDEDSVAGASTAKASARLKEDMEKQKEETVNDN</sequence>
<evidence type="ECO:0000313" key="2">
    <source>
        <dbReference type="EMBL" id="CEM42096.1"/>
    </source>
</evidence>
<name>A0A0G4HDU2_9ALVE</name>
<feature type="region of interest" description="Disordered" evidence="1">
    <location>
        <begin position="134"/>
        <end position="171"/>
    </location>
</feature>
<organism evidence="2">
    <name type="scientific">Chromera velia CCMP2878</name>
    <dbReference type="NCBI Taxonomy" id="1169474"/>
    <lineage>
        <taxon>Eukaryota</taxon>
        <taxon>Sar</taxon>
        <taxon>Alveolata</taxon>
        <taxon>Colpodellida</taxon>
        <taxon>Chromeraceae</taxon>
        <taxon>Chromera</taxon>
    </lineage>
</organism>
<feature type="compositionally biased region" description="Basic and acidic residues" evidence="1">
    <location>
        <begin position="155"/>
        <end position="171"/>
    </location>
</feature>
<accession>A0A0G4HDU2</accession>
<proteinExistence type="predicted"/>
<reference evidence="2" key="1">
    <citation type="submission" date="2014-11" db="EMBL/GenBank/DDBJ databases">
        <authorList>
            <person name="Otto D Thomas"/>
            <person name="Naeem Raeece"/>
        </authorList>
    </citation>
    <scope>NUCLEOTIDE SEQUENCE</scope>
</reference>
<dbReference type="EMBL" id="CDMZ01002375">
    <property type="protein sequence ID" value="CEM42096.1"/>
    <property type="molecule type" value="Genomic_DNA"/>
</dbReference>
<dbReference type="AlphaFoldDB" id="A0A0G4HDU2"/>
<protein>
    <submittedName>
        <fullName evidence="2">Uncharacterized protein</fullName>
    </submittedName>
</protein>
<feature type="non-terminal residue" evidence="2">
    <location>
        <position position="1"/>
    </location>
</feature>
<evidence type="ECO:0000256" key="1">
    <source>
        <dbReference type="SAM" id="MobiDB-lite"/>
    </source>
</evidence>
<dbReference type="VEuPathDB" id="CryptoDB:Cvel_6449"/>
<gene>
    <name evidence="2" type="ORF">Cvel_6449</name>
</gene>